<dbReference type="InterPro" id="IPR023166">
    <property type="entry name" value="BaiN-like_dom_sf"/>
</dbReference>
<dbReference type="NCBIfam" id="TIGR00275">
    <property type="entry name" value="aminoacetone oxidase family FAD-binding enzyme"/>
    <property type="match status" value="1"/>
</dbReference>
<evidence type="ECO:0000256" key="3">
    <source>
        <dbReference type="ARBA" id="ARBA00022827"/>
    </source>
</evidence>
<dbReference type="PANTHER" id="PTHR42887:SF2">
    <property type="entry name" value="OS12G0638800 PROTEIN"/>
    <property type="match status" value="1"/>
</dbReference>
<dbReference type="Gene3D" id="2.40.30.10">
    <property type="entry name" value="Translation factors"/>
    <property type="match status" value="1"/>
</dbReference>
<comment type="cofactor">
    <cofactor evidence="1">
        <name>FAD</name>
        <dbReference type="ChEBI" id="CHEBI:57692"/>
    </cofactor>
</comment>
<sequence length="416" mass="45387">MEDSKNIFDVIVVGGGASGLMAAGRAAERGKSVLLLEKNKKPAEKLKISGGGRCNITNAEFDERELLKNYGKGEQFLYSAFAQFGVKDTFSFFEKLGLPLIVEARKRAFPNTQKAWDVYLALEKYINKGKVTVKTSSPVSRVLTQGNKITAVVSRGQEHKAKSFIFATGGVSHPETGSTGDGFAWLERLGHKVSKPTPTVVPLAVKEKWIKELSGISLSFMKITFYVDEVKQFSKTGKILFTHFGLSGPLILNLAGKVGDLLHNGIVTAKIDAFPHTDLGALDHALVVSFDKNKNKSLKNAFREFAPEGTSASILSILESEIDPEIKVHSVTKEQRKRISHLLKALPVTISGLMGYDRAVISDGGVALTEIDTKTMRSKKIENLYVTGDLLNINRPSGGYSLQLCWTTGFVAAEHV</sequence>
<dbReference type="InterPro" id="IPR055178">
    <property type="entry name" value="RsdA/BaiN/AoA(So)-like_dom"/>
</dbReference>
<evidence type="ECO:0000313" key="6">
    <source>
        <dbReference type="EMBL" id="OHA51166.1"/>
    </source>
</evidence>
<dbReference type="InterPro" id="IPR036188">
    <property type="entry name" value="FAD/NAD-bd_sf"/>
</dbReference>
<dbReference type="SUPFAM" id="SSF51905">
    <property type="entry name" value="FAD/NAD(P)-binding domain"/>
    <property type="match status" value="1"/>
</dbReference>
<evidence type="ECO:0000256" key="1">
    <source>
        <dbReference type="ARBA" id="ARBA00001974"/>
    </source>
</evidence>
<protein>
    <recommendedName>
        <fullName evidence="8">Aminoacetone oxidase family FAD-binding enzyme</fullName>
    </recommendedName>
</protein>
<name>A0A1G2PS33_9BACT</name>
<feature type="domain" description="RsdA/BaiN/AoA(So)-like Rossmann fold-like" evidence="4">
    <location>
        <begin position="9"/>
        <end position="414"/>
    </location>
</feature>
<dbReference type="Pfam" id="PF03486">
    <property type="entry name" value="HI0933_like"/>
    <property type="match status" value="1"/>
</dbReference>
<dbReference type="AlphaFoldDB" id="A0A1G2PS33"/>
<feature type="domain" description="RsdA/BaiN/AoA(So)-like insert" evidence="5">
    <location>
        <begin position="198"/>
        <end position="360"/>
    </location>
</feature>
<keyword evidence="2" id="KW-0285">Flavoprotein</keyword>
<dbReference type="InterPro" id="IPR057661">
    <property type="entry name" value="RsdA/BaiN/AoA(So)_Rossmann"/>
</dbReference>
<dbReference type="PRINTS" id="PR00368">
    <property type="entry name" value="FADPNR"/>
</dbReference>
<evidence type="ECO:0008006" key="8">
    <source>
        <dbReference type="Google" id="ProtNLM"/>
    </source>
</evidence>
<proteinExistence type="predicted"/>
<dbReference type="PRINTS" id="PR00411">
    <property type="entry name" value="PNDRDTASEI"/>
</dbReference>
<dbReference type="EMBL" id="MHSW01000025">
    <property type="protein sequence ID" value="OHA51166.1"/>
    <property type="molecule type" value="Genomic_DNA"/>
</dbReference>
<evidence type="ECO:0000256" key="2">
    <source>
        <dbReference type="ARBA" id="ARBA00022630"/>
    </source>
</evidence>
<evidence type="ECO:0000259" key="5">
    <source>
        <dbReference type="Pfam" id="PF22780"/>
    </source>
</evidence>
<dbReference type="Gene3D" id="1.10.8.260">
    <property type="entry name" value="HI0933 insert domain-like"/>
    <property type="match status" value="1"/>
</dbReference>
<dbReference type="PANTHER" id="PTHR42887">
    <property type="entry name" value="OS12G0638800 PROTEIN"/>
    <property type="match status" value="1"/>
</dbReference>
<dbReference type="Proteomes" id="UP000176951">
    <property type="component" value="Unassembled WGS sequence"/>
</dbReference>
<accession>A0A1G2PS33</accession>
<dbReference type="Gene3D" id="3.50.50.60">
    <property type="entry name" value="FAD/NAD(P)-binding domain"/>
    <property type="match status" value="1"/>
</dbReference>
<keyword evidence="3" id="KW-0274">FAD</keyword>
<comment type="caution">
    <text evidence="6">The sequence shown here is derived from an EMBL/GenBank/DDBJ whole genome shotgun (WGS) entry which is preliminary data.</text>
</comment>
<dbReference type="Pfam" id="PF22780">
    <property type="entry name" value="HI0933_like_1st"/>
    <property type="match status" value="1"/>
</dbReference>
<dbReference type="SUPFAM" id="SSF160996">
    <property type="entry name" value="HI0933 insert domain-like"/>
    <property type="match status" value="1"/>
</dbReference>
<gene>
    <name evidence="6" type="ORF">A3A97_02740</name>
</gene>
<evidence type="ECO:0000313" key="7">
    <source>
        <dbReference type="Proteomes" id="UP000176951"/>
    </source>
</evidence>
<organism evidence="6 7">
    <name type="scientific">Candidatus Terrybacteria bacterium RIFCSPLOWO2_01_FULL_40_23</name>
    <dbReference type="NCBI Taxonomy" id="1802366"/>
    <lineage>
        <taxon>Bacteria</taxon>
        <taxon>Candidatus Terryibacteriota</taxon>
    </lineage>
</organism>
<dbReference type="InterPro" id="IPR004792">
    <property type="entry name" value="BaiN-like"/>
</dbReference>
<evidence type="ECO:0000259" key="4">
    <source>
        <dbReference type="Pfam" id="PF03486"/>
    </source>
</evidence>
<reference evidence="6 7" key="1">
    <citation type="journal article" date="2016" name="Nat. Commun.">
        <title>Thousands of microbial genomes shed light on interconnected biogeochemical processes in an aquifer system.</title>
        <authorList>
            <person name="Anantharaman K."/>
            <person name="Brown C.T."/>
            <person name="Hug L.A."/>
            <person name="Sharon I."/>
            <person name="Castelle C.J."/>
            <person name="Probst A.J."/>
            <person name="Thomas B.C."/>
            <person name="Singh A."/>
            <person name="Wilkins M.J."/>
            <person name="Karaoz U."/>
            <person name="Brodie E.L."/>
            <person name="Williams K.H."/>
            <person name="Hubbard S.S."/>
            <person name="Banfield J.F."/>
        </authorList>
    </citation>
    <scope>NUCLEOTIDE SEQUENCE [LARGE SCALE GENOMIC DNA]</scope>
</reference>